<evidence type="ECO:0000313" key="1">
    <source>
        <dbReference type="EMBL" id="KAF4630440.1"/>
    </source>
</evidence>
<protein>
    <submittedName>
        <fullName evidence="1">Uncharacterized protein</fullName>
    </submittedName>
</protein>
<name>A0A8H4RI06_9HELO</name>
<keyword evidence="2" id="KW-1185">Reference proteome</keyword>
<evidence type="ECO:0000313" key="2">
    <source>
        <dbReference type="Proteomes" id="UP000566819"/>
    </source>
</evidence>
<dbReference type="EMBL" id="JAAMPI010000550">
    <property type="protein sequence ID" value="KAF4630440.1"/>
    <property type="molecule type" value="Genomic_DNA"/>
</dbReference>
<accession>A0A8H4RI06</accession>
<dbReference type="Proteomes" id="UP000566819">
    <property type="component" value="Unassembled WGS sequence"/>
</dbReference>
<organism evidence="1 2">
    <name type="scientific">Cudoniella acicularis</name>
    <dbReference type="NCBI Taxonomy" id="354080"/>
    <lineage>
        <taxon>Eukaryota</taxon>
        <taxon>Fungi</taxon>
        <taxon>Dikarya</taxon>
        <taxon>Ascomycota</taxon>
        <taxon>Pezizomycotina</taxon>
        <taxon>Leotiomycetes</taxon>
        <taxon>Helotiales</taxon>
        <taxon>Tricladiaceae</taxon>
        <taxon>Cudoniella</taxon>
    </lineage>
</organism>
<sequence length="87" mass="10206">MPSNYATKIKQRLLTTRDIKDTRIVMSPYTRYTKENRRYIVKKERSARYSEYDSKVLSIIAPKEAKRKGKEIPNDPIVLLSDDDNAL</sequence>
<comment type="caution">
    <text evidence="1">The sequence shown here is derived from an EMBL/GenBank/DDBJ whole genome shotgun (WGS) entry which is preliminary data.</text>
</comment>
<proteinExistence type="predicted"/>
<reference evidence="1 2" key="1">
    <citation type="submission" date="2020-03" db="EMBL/GenBank/DDBJ databases">
        <title>Draft Genome Sequence of Cudoniella acicularis.</title>
        <authorList>
            <person name="Buettner E."/>
            <person name="Kellner H."/>
        </authorList>
    </citation>
    <scope>NUCLEOTIDE SEQUENCE [LARGE SCALE GENOMIC DNA]</scope>
    <source>
        <strain evidence="1 2">DSM 108380</strain>
    </source>
</reference>
<dbReference type="AlphaFoldDB" id="A0A8H4RI06"/>
<gene>
    <name evidence="1" type="ORF">G7Y89_g7703</name>
</gene>